<evidence type="ECO:0000256" key="8">
    <source>
        <dbReference type="ARBA" id="ARBA00023032"/>
    </source>
</evidence>
<dbReference type="PANTHER" id="PTHR37468:SF1">
    <property type="entry name" value="SULFATE TRANSPORTER CYSZ"/>
    <property type="match status" value="1"/>
</dbReference>
<comment type="function">
    <text evidence="11">High affinity, high specificity proton-dependent sulfate transporter, which mediates sulfate uptake. Provides the sulfur source for the cysteine synthesis pathway.</text>
</comment>
<gene>
    <name evidence="11" type="primary">cysZ</name>
    <name evidence="12" type="ORF">FHR99_001369</name>
</gene>
<keyword evidence="10 11" id="KW-0198">Cysteine biosynthesis</keyword>
<evidence type="ECO:0000313" key="13">
    <source>
        <dbReference type="Proteomes" id="UP000537130"/>
    </source>
</evidence>
<proteinExistence type="inferred from homology"/>
<evidence type="ECO:0000256" key="10">
    <source>
        <dbReference type="ARBA" id="ARBA00023192"/>
    </source>
</evidence>
<dbReference type="HAMAP" id="MF_00468">
    <property type="entry name" value="CysZ"/>
    <property type="match status" value="1"/>
</dbReference>
<feature type="transmembrane region" description="Helical" evidence="11">
    <location>
        <begin position="161"/>
        <end position="180"/>
    </location>
</feature>
<evidence type="ECO:0000256" key="9">
    <source>
        <dbReference type="ARBA" id="ARBA00023136"/>
    </source>
</evidence>
<feature type="transmembrane region" description="Helical" evidence="11">
    <location>
        <begin position="136"/>
        <end position="155"/>
    </location>
</feature>
<dbReference type="Proteomes" id="UP000537130">
    <property type="component" value="Unassembled WGS sequence"/>
</dbReference>
<keyword evidence="9 11" id="KW-0472">Membrane</keyword>
<evidence type="ECO:0000256" key="3">
    <source>
        <dbReference type="ARBA" id="ARBA00022475"/>
    </source>
</evidence>
<dbReference type="Pfam" id="PF07264">
    <property type="entry name" value="EI24"/>
    <property type="match status" value="1"/>
</dbReference>
<keyword evidence="5 11" id="KW-0028">Amino-acid biosynthesis</keyword>
<evidence type="ECO:0000256" key="6">
    <source>
        <dbReference type="ARBA" id="ARBA00022692"/>
    </source>
</evidence>
<feature type="transmembrane region" description="Helical" evidence="11">
    <location>
        <begin position="24"/>
        <end position="57"/>
    </location>
</feature>
<evidence type="ECO:0000256" key="11">
    <source>
        <dbReference type="HAMAP-Rule" id="MF_00468"/>
    </source>
</evidence>
<keyword evidence="13" id="KW-1185">Reference proteome</keyword>
<dbReference type="PANTHER" id="PTHR37468">
    <property type="entry name" value="SULFATE TRANSPORTER CYSZ"/>
    <property type="match status" value="1"/>
</dbReference>
<accession>A0A7W4Z5E5</accession>
<keyword evidence="2 11" id="KW-0813">Transport</keyword>
<comment type="similarity">
    <text evidence="11">Belongs to the CysZ family.</text>
</comment>
<sequence>MDSDLSYLMRGFKMLREPGIRPFVILPLLVNVLIFGGFMFVGFELIGSGIAAILAWLPDWLSFLSWILWPLAVILVLAIVMYSFSTVANILASPFNGLLAEKVEEKLTGKEVEGRETFASALASFPRSIWREVQKLTYYLIFAVIVLILSFIPPISPFSGVLWFLLGAWMLSLEYCDYAMDNRGLSFKESKRRIKAQRSSTLPFGMMVMAGTMVPILNLFIMPAAVCGGTMLWVEKLQKLEGKG</sequence>
<dbReference type="InterPro" id="IPR050480">
    <property type="entry name" value="CysZ-like"/>
</dbReference>
<keyword evidence="8 11" id="KW-0764">Sulfate transport</keyword>
<name>A0A7W4Z5E5_9GAMM</name>
<evidence type="ECO:0000256" key="7">
    <source>
        <dbReference type="ARBA" id="ARBA00022989"/>
    </source>
</evidence>
<keyword evidence="7 11" id="KW-1133">Transmembrane helix</keyword>
<evidence type="ECO:0000256" key="5">
    <source>
        <dbReference type="ARBA" id="ARBA00022605"/>
    </source>
</evidence>
<feature type="transmembrane region" description="Helical" evidence="11">
    <location>
        <begin position="201"/>
        <end position="234"/>
    </location>
</feature>
<keyword evidence="3 11" id="KW-1003">Cell membrane</keyword>
<evidence type="ECO:0000256" key="4">
    <source>
        <dbReference type="ARBA" id="ARBA00022519"/>
    </source>
</evidence>
<dbReference type="GO" id="GO:0000103">
    <property type="term" value="P:sulfate assimilation"/>
    <property type="evidence" value="ECO:0007669"/>
    <property type="project" value="InterPro"/>
</dbReference>
<comment type="subcellular location">
    <subcellularLocation>
        <location evidence="11">Cell inner membrane</location>
        <topology evidence="11">Multi-pass membrane protein</topology>
    </subcellularLocation>
    <subcellularLocation>
        <location evidence="1">Membrane</location>
        <topology evidence="1">Multi-pass membrane protein</topology>
    </subcellularLocation>
</comment>
<dbReference type="GO" id="GO:0005886">
    <property type="term" value="C:plasma membrane"/>
    <property type="evidence" value="ECO:0007669"/>
    <property type="project" value="UniProtKB-SubCell"/>
</dbReference>
<organism evidence="12 13">
    <name type="scientific">Litorivivens lipolytica</name>
    <dbReference type="NCBI Taxonomy" id="1524264"/>
    <lineage>
        <taxon>Bacteria</taxon>
        <taxon>Pseudomonadati</taxon>
        <taxon>Pseudomonadota</taxon>
        <taxon>Gammaproteobacteria</taxon>
        <taxon>Litorivivens</taxon>
    </lineage>
</organism>
<dbReference type="AlphaFoldDB" id="A0A7W4Z5E5"/>
<dbReference type="InterPro" id="IPR022985">
    <property type="entry name" value="Sulfate_CysZ"/>
</dbReference>
<dbReference type="GO" id="GO:0019344">
    <property type="term" value="P:cysteine biosynthetic process"/>
    <property type="evidence" value="ECO:0007669"/>
    <property type="project" value="UniProtKB-UniRule"/>
</dbReference>
<evidence type="ECO:0000256" key="2">
    <source>
        <dbReference type="ARBA" id="ARBA00022448"/>
    </source>
</evidence>
<dbReference type="GO" id="GO:0009675">
    <property type="term" value="F:high-affinity sulfate:proton symporter activity"/>
    <property type="evidence" value="ECO:0007669"/>
    <property type="project" value="TreeGrafter"/>
</dbReference>
<comment type="caution">
    <text evidence="12">The sequence shown here is derived from an EMBL/GenBank/DDBJ whole genome shotgun (WGS) entry which is preliminary data.</text>
</comment>
<feature type="transmembrane region" description="Helical" evidence="11">
    <location>
        <begin position="63"/>
        <end position="84"/>
    </location>
</feature>
<dbReference type="NCBIfam" id="NF003433">
    <property type="entry name" value="PRK04949.1"/>
    <property type="match status" value="1"/>
</dbReference>
<keyword evidence="4 11" id="KW-0997">Cell inner membrane</keyword>
<protein>
    <recommendedName>
        <fullName evidence="11">Sulfate transporter CysZ</fullName>
    </recommendedName>
</protein>
<dbReference type="InterPro" id="IPR059112">
    <property type="entry name" value="CysZ/EI24"/>
</dbReference>
<dbReference type="RefSeq" id="WP_183409774.1">
    <property type="nucleotide sequence ID" value="NZ_JACHWY010000001.1"/>
</dbReference>
<dbReference type="EMBL" id="JACHWY010000001">
    <property type="protein sequence ID" value="MBB3047133.1"/>
    <property type="molecule type" value="Genomic_DNA"/>
</dbReference>
<evidence type="ECO:0000313" key="12">
    <source>
        <dbReference type="EMBL" id="MBB3047133.1"/>
    </source>
</evidence>
<evidence type="ECO:0000256" key="1">
    <source>
        <dbReference type="ARBA" id="ARBA00004141"/>
    </source>
</evidence>
<keyword evidence="6 11" id="KW-0812">Transmembrane</keyword>
<reference evidence="12 13" key="1">
    <citation type="submission" date="2020-08" db="EMBL/GenBank/DDBJ databases">
        <title>Genomic Encyclopedia of Type Strains, Phase III (KMG-III): the genomes of soil and plant-associated and newly described type strains.</title>
        <authorList>
            <person name="Whitman W."/>
        </authorList>
    </citation>
    <scope>NUCLEOTIDE SEQUENCE [LARGE SCALE GENOMIC DNA]</scope>
    <source>
        <strain evidence="12 13">CECT 8654</strain>
    </source>
</reference>